<dbReference type="Gene3D" id="2.60.210.10">
    <property type="entry name" value="Apoptosis, Tumor Necrosis Factor Receptor Associated Protein 2, Chain A"/>
    <property type="match status" value="1"/>
</dbReference>
<dbReference type="SUPFAM" id="SSF54695">
    <property type="entry name" value="POZ domain"/>
    <property type="match status" value="1"/>
</dbReference>
<dbReference type="SUPFAM" id="SSF49599">
    <property type="entry name" value="TRAF domain-like"/>
    <property type="match status" value="1"/>
</dbReference>
<reference evidence="3" key="1">
    <citation type="journal article" date="2020" name="bioRxiv">
        <title>Chromosome-level reference genome of the European wasp spider Argiope bruennichi: a resource for studies on range expansion and evolutionary adaptation.</title>
        <authorList>
            <person name="Sheffer M.M."/>
            <person name="Hoppe A."/>
            <person name="Krehenwinkel H."/>
            <person name="Uhl G."/>
            <person name="Kuss A.W."/>
            <person name="Jensen L."/>
            <person name="Jensen C."/>
            <person name="Gillespie R.G."/>
            <person name="Hoff K.J."/>
            <person name="Prost S."/>
        </authorList>
    </citation>
    <scope>NUCLEOTIDE SEQUENCE</scope>
</reference>
<name>A0A8T0EP87_ARGBR</name>
<dbReference type="PROSITE" id="PS50144">
    <property type="entry name" value="MATH"/>
    <property type="match status" value="1"/>
</dbReference>
<accession>A0A8T0EP87</accession>
<dbReference type="InterPro" id="IPR011333">
    <property type="entry name" value="SKP1/BTB/POZ_sf"/>
</dbReference>
<feature type="domain" description="MATH" evidence="2">
    <location>
        <begin position="11"/>
        <end position="142"/>
    </location>
</feature>
<dbReference type="Proteomes" id="UP000807504">
    <property type="component" value="Unassembled WGS sequence"/>
</dbReference>
<dbReference type="SMART" id="SM00225">
    <property type="entry name" value="BTB"/>
    <property type="match status" value="1"/>
</dbReference>
<evidence type="ECO:0000313" key="3">
    <source>
        <dbReference type="EMBL" id="KAF8777723.1"/>
    </source>
</evidence>
<evidence type="ECO:0000313" key="4">
    <source>
        <dbReference type="Proteomes" id="UP000807504"/>
    </source>
</evidence>
<dbReference type="PROSITE" id="PS50097">
    <property type="entry name" value="BTB"/>
    <property type="match status" value="1"/>
</dbReference>
<gene>
    <name evidence="3" type="ORF">HNY73_014538</name>
</gene>
<keyword evidence="4" id="KW-1185">Reference proteome</keyword>
<dbReference type="AlphaFoldDB" id="A0A8T0EP87"/>
<organism evidence="3 4">
    <name type="scientific">Argiope bruennichi</name>
    <name type="common">Wasp spider</name>
    <name type="synonym">Aranea bruennichi</name>
    <dbReference type="NCBI Taxonomy" id="94029"/>
    <lineage>
        <taxon>Eukaryota</taxon>
        <taxon>Metazoa</taxon>
        <taxon>Ecdysozoa</taxon>
        <taxon>Arthropoda</taxon>
        <taxon>Chelicerata</taxon>
        <taxon>Arachnida</taxon>
        <taxon>Araneae</taxon>
        <taxon>Araneomorphae</taxon>
        <taxon>Entelegynae</taxon>
        <taxon>Araneoidea</taxon>
        <taxon>Araneidae</taxon>
        <taxon>Argiope</taxon>
    </lineage>
</organism>
<sequence length="486" mass="55332">MTGDMTDGTKQCIFTWFIENYSYCWHKNGEPLVSPGFTADGLDGTIWYMELFPRGIDDERIGDIFISLRRIYFDDGPERFPVTYTLSFLQSDGTDLQSMTSTYVFPKGTREGFTFFLQRDVALSIDNEKYLPQDTLTLRCRINVGTGNIEKVTHIFARTRIAIEQISFLQTVESFSTIEPNQKKIIHIKSPSKKAFSLSSGLYFTDGPCCEGKIIMEITPLGANQILSSCKISLIDGSGKFIECGAADNRFDDARKDITKIPLCLTKQAVLDKKSEYLPDDKLILRCKCIFSTGLEYEIIESTLGETDLNQVSKNEQNKDVYNTTAKLFAGPSATDDLKAVYNDQSSVFKAMLTNDMKERNTNSIQVDDLENDTVHQLLLFLYSDNVDNLQWESAIKLYYAADKYEVEKLKVICSSFLVDNLSTSNASELLLLADTHNDSNLKKVLEDFIFEHQKLVYESEEWENLIKRNPTLVSKTMLEIFKRKI</sequence>
<dbReference type="InterPro" id="IPR008974">
    <property type="entry name" value="TRAF-like"/>
</dbReference>
<dbReference type="InterPro" id="IPR000210">
    <property type="entry name" value="BTB/POZ_dom"/>
</dbReference>
<dbReference type="InterPro" id="IPR002083">
    <property type="entry name" value="MATH/TRAF_dom"/>
</dbReference>
<dbReference type="Gene3D" id="3.30.710.10">
    <property type="entry name" value="Potassium Channel Kv1.1, Chain A"/>
    <property type="match status" value="1"/>
</dbReference>
<dbReference type="GO" id="GO:0030163">
    <property type="term" value="P:protein catabolic process"/>
    <property type="evidence" value="ECO:0007669"/>
    <property type="project" value="UniProtKB-ARBA"/>
</dbReference>
<dbReference type="Pfam" id="PF00651">
    <property type="entry name" value="BTB"/>
    <property type="match status" value="1"/>
</dbReference>
<evidence type="ECO:0000259" key="1">
    <source>
        <dbReference type="PROSITE" id="PS50097"/>
    </source>
</evidence>
<dbReference type="Pfam" id="PF22486">
    <property type="entry name" value="MATH_2"/>
    <property type="match status" value="1"/>
</dbReference>
<feature type="domain" description="BTB" evidence="1">
    <location>
        <begin position="339"/>
        <end position="391"/>
    </location>
</feature>
<comment type="caution">
    <text evidence="3">The sequence shown here is derived from an EMBL/GenBank/DDBJ whole genome shotgun (WGS) entry which is preliminary data.</text>
</comment>
<proteinExistence type="predicted"/>
<dbReference type="Gene3D" id="1.25.40.420">
    <property type="match status" value="1"/>
</dbReference>
<dbReference type="PANTHER" id="PTHR24413">
    <property type="entry name" value="SPECKLE-TYPE POZ PROTEIN"/>
    <property type="match status" value="1"/>
</dbReference>
<dbReference type="EMBL" id="JABXBU010002072">
    <property type="protein sequence ID" value="KAF8777723.1"/>
    <property type="molecule type" value="Genomic_DNA"/>
</dbReference>
<protein>
    <submittedName>
        <fullName evidence="3">Speckle-type POZ protein like</fullName>
    </submittedName>
</protein>
<reference evidence="3" key="2">
    <citation type="submission" date="2020-06" db="EMBL/GenBank/DDBJ databases">
        <authorList>
            <person name="Sheffer M."/>
        </authorList>
    </citation>
    <scope>NUCLEOTIDE SEQUENCE</scope>
</reference>
<evidence type="ECO:0000259" key="2">
    <source>
        <dbReference type="PROSITE" id="PS50144"/>
    </source>
</evidence>